<feature type="compositionally biased region" description="Basic and acidic residues" evidence="1">
    <location>
        <begin position="60"/>
        <end position="73"/>
    </location>
</feature>
<feature type="signal peptide" evidence="2">
    <location>
        <begin position="1"/>
        <end position="28"/>
    </location>
</feature>
<keyword evidence="4" id="KW-1185">Reference proteome</keyword>
<evidence type="ECO:0000256" key="2">
    <source>
        <dbReference type="SAM" id="SignalP"/>
    </source>
</evidence>
<evidence type="ECO:0000313" key="4">
    <source>
        <dbReference type="Proteomes" id="UP000198762"/>
    </source>
</evidence>
<feature type="region of interest" description="Disordered" evidence="1">
    <location>
        <begin position="43"/>
        <end position="73"/>
    </location>
</feature>
<dbReference type="Proteomes" id="UP000198762">
    <property type="component" value="Unassembled WGS sequence"/>
</dbReference>
<gene>
    <name evidence="3" type="ORF">SAMN04487962_12914</name>
</gene>
<organism evidence="3 4">
    <name type="scientific">Marinobacter segnicrescens</name>
    <dbReference type="NCBI Taxonomy" id="430453"/>
    <lineage>
        <taxon>Bacteria</taxon>
        <taxon>Pseudomonadati</taxon>
        <taxon>Pseudomonadota</taxon>
        <taxon>Gammaproteobacteria</taxon>
        <taxon>Pseudomonadales</taxon>
        <taxon>Marinobacteraceae</taxon>
        <taxon>Marinobacter</taxon>
    </lineage>
</organism>
<sequence>MFGINANLKKTVAIATIAVVGIMGAANASAQQIVAEEMLEKQLQERAAKAEQQKQASETADTKADEKADSNAS</sequence>
<protein>
    <submittedName>
        <fullName evidence="3">Uncharacterized protein</fullName>
    </submittedName>
</protein>
<accession>A0A1I0HI35</accession>
<reference evidence="4" key="1">
    <citation type="submission" date="2016-10" db="EMBL/GenBank/DDBJ databases">
        <authorList>
            <person name="Varghese N."/>
            <person name="Submissions S."/>
        </authorList>
    </citation>
    <scope>NUCLEOTIDE SEQUENCE [LARGE SCALE GENOMIC DNA]</scope>
    <source>
        <strain evidence="4">CGMCC 1.6489</strain>
    </source>
</reference>
<feature type="compositionally biased region" description="Basic and acidic residues" evidence="1">
    <location>
        <begin position="43"/>
        <end position="52"/>
    </location>
</feature>
<name>A0A1I0HI35_9GAMM</name>
<evidence type="ECO:0000256" key="1">
    <source>
        <dbReference type="SAM" id="MobiDB-lite"/>
    </source>
</evidence>
<feature type="chain" id="PRO_5011446442" evidence="2">
    <location>
        <begin position="29"/>
        <end position="73"/>
    </location>
</feature>
<dbReference type="AlphaFoldDB" id="A0A1I0HI35"/>
<proteinExistence type="predicted"/>
<keyword evidence="2" id="KW-0732">Signal</keyword>
<evidence type="ECO:0000313" key="3">
    <source>
        <dbReference type="EMBL" id="SET83377.1"/>
    </source>
</evidence>
<dbReference type="EMBL" id="FOHZ01000029">
    <property type="protein sequence ID" value="SET83377.1"/>
    <property type="molecule type" value="Genomic_DNA"/>
</dbReference>